<protein>
    <submittedName>
        <fullName evidence="2">DUF5685 family protein</fullName>
    </submittedName>
</protein>
<dbReference type="RefSeq" id="WP_386156242.1">
    <property type="nucleotide sequence ID" value="NZ_JBHMBS010000005.1"/>
</dbReference>
<evidence type="ECO:0000313" key="2">
    <source>
        <dbReference type="EMBL" id="MFB9676228.1"/>
    </source>
</evidence>
<dbReference type="Proteomes" id="UP001589610">
    <property type="component" value="Unassembled WGS sequence"/>
</dbReference>
<feature type="region of interest" description="Disordered" evidence="1">
    <location>
        <begin position="278"/>
        <end position="348"/>
    </location>
</feature>
<dbReference type="InterPro" id="IPR043740">
    <property type="entry name" value="DUF5685"/>
</dbReference>
<proteinExistence type="predicted"/>
<keyword evidence="3" id="KW-1185">Reference proteome</keyword>
<reference evidence="2 3" key="1">
    <citation type="submission" date="2024-09" db="EMBL/GenBank/DDBJ databases">
        <authorList>
            <person name="Sun Q."/>
            <person name="Mori K."/>
        </authorList>
    </citation>
    <scope>NUCLEOTIDE SEQUENCE [LARGE SCALE GENOMIC DNA]</scope>
    <source>
        <strain evidence="2 3">JCM 3028</strain>
    </source>
</reference>
<evidence type="ECO:0000313" key="3">
    <source>
        <dbReference type="Proteomes" id="UP001589610"/>
    </source>
</evidence>
<organism evidence="2 3">
    <name type="scientific">Streptosporangium vulgare</name>
    <dbReference type="NCBI Taxonomy" id="46190"/>
    <lineage>
        <taxon>Bacteria</taxon>
        <taxon>Bacillati</taxon>
        <taxon>Actinomycetota</taxon>
        <taxon>Actinomycetes</taxon>
        <taxon>Streptosporangiales</taxon>
        <taxon>Streptosporangiaceae</taxon>
        <taxon>Streptosporangium</taxon>
    </lineage>
</organism>
<sequence>MFGIIRPCGEHSCPTLHRAWMAHLCGLCLTLRDGQGHAARLATNYDGLIISVLAEAQGPAGSPHRTAGPCALRGFRPADVVDTRAAGVRLAATVSLVLAAGKLRDHVADGDSAPGTGAARRMLAARWEAAGARMGAGIGFDTASLASTAERQIELERGRGVTLLELTGPTEEAVAAAFAYTATLAGIPDNAAALAEAGRFFGRIAHLLDAVEDREEDAARGAFNPLTATGTSTREARRLCDDAAHGLELALLELELADRHLVDVLLGTEVRRAVDRTFRHAPGQDHGPAREACARSHGERRGERDHLPAGHDHAPGEHSPGSPEEHYPGGHDHETPSRPGEAGHSYERPGFVRKSAAGVGTLLTCGLWRPRWSSRRHGAWDERCYLRGCDSCGCDGCDGCCDCCKCCGKCDGCGCDCGA</sequence>
<feature type="compositionally biased region" description="Basic and acidic residues" evidence="1">
    <location>
        <begin position="287"/>
        <end position="316"/>
    </location>
</feature>
<dbReference type="Pfam" id="PF18937">
    <property type="entry name" value="DUF5685"/>
    <property type="match status" value="1"/>
</dbReference>
<evidence type="ECO:0000256" key="1">
    <source>
        <dbReference type="SAM" id="MobiDB-lite"/>
    </source>
</evidence>
<accession>A0ABV5TAX7</accession>
<dbReference type="EMBL" id="JBHMBS010000005">
    <property type="protein sequence ID" value="MFB9676228.1"/>
    <property type="molecule type" value="Genomic_DNA"/>
</dbReference>
<gene>
    <name evidence="2" type="ORF">ACFFRH_12085</name>
</gene>
<name>A0ABV5TAX7_9ACTN</name>
<comment type="caution">
    <text evidence="2">The sequence shown here is derived from an EMBL/GenBank/DDBJ whole genome shotgun (WGS) entry which is preliminary data.</text>
</comment>
<feature type="compositionally biased region" description="Basic and acidic residues" evidence="1">
    <location>
        <begin position="323"/>
        <end position="336"/>
    </location>
</feature>